<reference evidence="5 6" key="1">
    <citation type="journal article" date="2016" name="Proc. Natl. Acad. Sci. U.S.A.">
        <title>Comparative genomics of biotechnologically important yeasts.</title>
        <authorList>
            <person name="Riley R."/>
            <person name="Haridas S."/>
            <person name="Wolfe K.H."/>
            <person name="Lopes M.R."/>
            <person name="Hittinger C.T."/>
            <person name="Goeker M."/>
            <person name="Salamov A.A."/>
            <person name="Wisecaver J.H."/>
            <person name="Long T.M."/>
            <person name="Calvey C.H."/>
            <person name="Aerts A.L."/>
            <person name="Barry K.W."/>
            <person name="Choi C."/>
            <person name="Clum A."/>
            <person name="Coughlan A.Y."/>
            <person name="Deshpande S."/>
            <person name="Douglass A.P."/>
            <person name="Hanson S.J."/>
            <person name="Klenk H.-P."/>
            <person name="LaButti K.M."/>
            <person name="Lapidus A."/>
            <person name="Lindquist E.A."/>
            <person name="Lipzen A.M."/>
            <person name="Meier-Kolthoff J.P."/>
            <person name="Ohm R.A."/>
            <person name="Otillar R.P."/>
            <person name="Pangilinan J.L."/>
            <person name="Peng Y."/>
            <person name="Rokas A."/>
            <person name="Rosa C.A."/>
            <person name="Scheuner C."/>
            <person name="Sibirny A.A."/>
            <person name="Slot J.C."/>
            <person name="Stielow J.B."/>
            <person name="Sun H."/>
            <person name="Kurtzman C.P."/>
            <person name="Blackwell M."/>
            <person name="Grigoriev I.V."/>
            <person name="Jeffries T.W."/>
        </authorList>
    </citation>
    <scope>NUCLEOTIDE SEQUENCE [LARGE SCALE GENOMIC DNA]</scope>
    <source>
        <strain evidence="5 6">DSM 6958</strain>
    </source>
</reference>
<feature type="compositionally biased region" description="Polar residues" evidence="4">
    <location>
        <begin position="230"/>
        <end position="304"/>
    </location>
</feature>
<dbReference type="SMART" id="SM00784">
    <property type="entry name" value="SPT2"/>
    <property type="match status" value="1"/>
</dbReference>
<protein>
    <recommendedName>
        <fullName evidence="7">SPT2-domain-containing protein</fullName>
    </recommendedName>
</protein>
<keyword evidence="2 3" id="KW-0175">Coiled coil</keyword>
<evidence type="ECO:0000313" key="6">
    <source>
        <dbReference type="Proteomes" id="UP000095009"/>
    </source>
</evidence>
<dbReference type="AlphaFoldDB" id="A0A1E3PSC0"/>
<feature type="compositionally biased region" description="Polar residues" evidence="4">
    <location>
        <begin position="94"/>
        <end position="123"/>
    </location>
</feature>
<feature type="compositionally biased region" description="Low complexity" evidence="4">
    <location>
        <begin position="136"/>
        <end position="148"/>
    </location>
</feature>
<keyword evidence="6" id="KW-1185">Reference proteome</keyword>
<gene>
    <name evidence="5" type="ORF">NADFUDRAFT_39721</name>
</gene>
<accession>A0A1E3PSC0</accession>
<evidence type="ECO:0000256" key="2">
    <source>
        <dbReference type="ARBA" id="ARBA00023054"/>
    </source>
</evidence>
<dbReference type="Proteomes" id="UP000095009">
    <property type="component" value="Unassembled WGS sequence"/>
</dbReference>
<feature type="compositionally biased region" description="Basic and acidic residues" evidence="4">
    <location>
        <begin position="168"/>
        <end position="190"/>
    </location>
</feature>
<feature type="coiled-coil region" evidence="3">
    <location>
        <begin position="411"/>
        <end position="438"/>
    </location>
</feature>
<sequence length="442" mass="48566">MSFSSLLAKVSNKPASSSSSTSTSVKPTSASSSKLTVPSTPSKNRLSPSTLVSAPQTSRDSQGSKNLSREKQIQLEKIARLKAERAKEKGITGGSANVNISKPSSTGKKLQSSTNPSVLSAKTNNDKIIKDRRTGSSSTSSRSASNFSEPSTVSAMPKKKLKFSDLLQHAEKNFDPSKVKMTVKVKDNKTKPSSSTTISSSELSSIPSLPIGINDKNLNLHSSKRVPPSVRNNRSNPALNSSKPISLSLAASTPYSRLSNNHRNNGANRTTKMTSPLRTTSINSSKVVQKPSGSQRPIAISRTSDLTKQRKLNEPPARSRTSASSTPAPFSRPSDRLLKRLETVKHKRNGGYDSDSSLDDFVVEDEDEDPGYIDARPDIWSLVNGNRRRAWVDDDEFDDDMEATGEDIFDEERKSEYVAKYEDKKEEFEERKRAEEKKKRRK</sequence>
<feature type="compositionally biased region" description="Basic and acidic residues" evidence="4">
    <location>
        <begin position="124"/>
        <end position="134"/>
    </location>
</feature>
<dbReference type="EMBL" id="KV454406">
    <property type="protein sequence ID" value="ODQ68335.1"/>
    <property type="molecule type" value="Genomic_DNA"/>
</dbReference>
<comment type="similarity">
    <text evidence="1">Belongs to the SPT2 family.</text>
</comment>
<feature type="compositionally biased region" description="Low complexity" evidence="4">
    <location>
        <begin position="8"/>
        <end position="33"/>
    </location>
</feature>
<evidence type="ECO:0000313" key="5">
    <source>
        <dbReference type="EMBL" id="ODQ68335.1"/>
    </source>
</evidence>
<name>A0A1E3PSC0_9ASCO</name>
<feature type="compositionally biased region" description="Polar residues" evidence="4">
    <location>
        <begin position="34"/>
        <end position="66"/>
    </location>
</feature>
<feature type="compositionally biased region" description="Basic and acidic residues" evidence="4">
    <location>
        <begin position="67"/>
        <end position="90"/>
    </location>
</feature>
<feature type="compositionally biased region" description="Low complexity" evidence="4">
    <location>
        <begin position="192"/>
        <end position="211"/>
    </location>
</feature>
<dbReference type="Pfam" id="PF08243">
    <property type="entry name" value="SPT2"/>
    <property type="match status" value="1"/>
</dbReference>
<dbReference type="InterPro" id="IPR013256">
    <property type="entry name" value="Chromatin_SPT2"/>
</dbReference>
<organism evidence="5 6">
    <name type="scientific">Nadsonia fulvescens var. elongata DSM 6958</name>
    <dbReference type="NCBI Taxonomy" id="857566"/>
    <lineage>
        <taxon>Eukaryota</taxon>
        <taxon>Fungi</taxon>
        <taxon>Dikarya</taxon>
        <taxon>Ascomycota</taxon>
        <taxon>Saccharomycotina</taxon>
        <taxon>Dipodascomycetes</taxon>
        <taxon>Dipodascales</taxon>
        <taxon>Dipodascales incertae sedis</taxon>
        <taxon>Nadsonia</taxon>
    </lineage>
</organism>
<evidence type="ECO:0000256" key="1">
    <source>
        <dbReference type="ARBA" id="ARBA00006461"/>
    </source>
</evidence>
<dbReference type="STRING" id="857566.A0A1E3PSC0"/>
<evidence type="ECO:0000256" key="3">
    <source>
        <dbReference type="SAM" id="Coils"/>
    </source>
</evidence>
<feature type="region of interest" description="Disordered" evidence="4">
    <location>
        <begin position="1"/>
        <end position="337"/>
    </location>
</feature>
<evidence type="ECO:0000256" key="4">
    <source>
        <dbReference type="SAM" id="MobiDB-lite"/>
    </source>
</evidence>
<feature type="compositionally biased region" description="Low complexity" evidence="4">
    <location>
        <begin position="315"/>
        <end position="332"/>
    </location>
</feature>
<evidence type="ECO:0008006" key="7">
    <source>
        <dbReference type="Google" id="ProtNLM"/>
    </source>
</evidence>
<proteinExistence type="inferred from homology"/>